<keyword evidence="2" id="KW-0472">Membrane</keyword>
<organism evidence="4 5">
    <name type="scientific">Isoptericola peretonis</name>
    <dbReference type="NCBI Taxonomy" id="2918523"/>
    <lineage>
        <taxon>Bacteria</taxon>
        <taxon>Bacillati</taxon>
        <taxon>Actinomycetota</taxon>
        <taxon>Actinomycetes</taxon>
        <taxon>Micrococcales</taxon>
        <taxon>Promicromonosporaceae</taxon>
        <taxon>Isoptericola</taxon>
    </lineage>
</organism>
<evidence type="ECO:0000256" key="2">
    <source>
        <dbReference type="SAM" id="Phobius"/>
    </source>
</evidence>
<evidence type="ECO:0000313" key="5">
    <source>
        <dbReference type="Proteomes" id="UP001651050"/>
    </source>
</evidence>
<evidence type="ECO:0000259" key="3">
    <source>
        <dbReference type="Pfam" id="PF10099"/>
    </source>
</evidence>
<protein>
    <submittedName>
        <fullName evidence="4">Anti-sigma factor</fullName>
    </submittedName>
</protein>
<name>A0ABT0J3L8_9MICO</name>
<accession>A0ABT0J3L8</accession>
<dbReference type="Proteomes" id="UP001651050">
    <property type="component" value="Unassembled WGS sequence"/>
</dbReference>
<evidence type="ECO:0000256" key="1">
    <source>
        <dbReference type="SAM" id="MobiDB-lite"/>
    </source>
</evidence>
<dbReference type="RefSeq" id="WP_416343914.1">
    <property type="nucleotide sequence ID" value="NZ_JALQCY010000003.1"/>
</dbReference>
<comment type="caution">
    <text evidence="4">The sequence shown here is derived from an EMBL/GenBank/DDBJ whole genome shotgun (WGS) entry which is preliminary data.</text>
</comment>
<feature type="region of interest" description="Disordered" evidence="1">
    <location>
        <begin position="236"/>
        <end position="255"/>
    </location>
</feature>
<feature type="domain" description="Anti-sigma K factor RskA C-terminal" evidence="3">
    <location>
        <begin position="119"/>
        <end position="246"/>
    </location>
</feature>
<feature type="transmembrane region" description="Helical" evidence="2">
    <location>
        <begin position="114"/>
        <end position="135"/>
    </location>
</feature>
<keyword evidence="2" id="KW-0812">Transmembrane</keyword>
<dbReference type="InterPro" id="IPR018764">
    <property type="entry name" value="RskA_C"/>
</dbReference>
<keyword evidence="2" id="KW-1133">Transmembrane helix</keyword>
<gene>
    <name evidence="4" type="ORF">M1843_09895</name>
</gene>
<dbReference type="Pfam" id="PF10099">
    <property type="entry name" value="RskA_C"/>
    <property type="match status" value="1"/>
</dbReference>
<reference evidence="4 5" key="1">
    <citation type="submission" date="2022-02" db="EMBL/GenBank/DDBJ databases">
        <title>The car tank lid bacteriome: a reservoir of bacteria with potential in bioremediation of fuel.</title>
        <authorList>
            <person name="Vidal-Verdu A."/>
            <person name="Gomez-Martinez D."/>
            <person name="Latorre-Perez A."/>
            <person name="Pereto J."/>
            <person name="Porcar M."/>
        </authorList>
    </citation>
    <scope>NUCLEOTIDE SEQUENCE [LARGE SCALE GENOMIC DNA]</scope>
    <source>
        <strain evidence="4 5">4D.3</strain>
    </source>
</reference>
<feature type="region of interest" description="Disordered" evidence="1">
    <location>
        <begin position="85"/>
        <end position="104"/>
    </location>
</feature>
<sequence>MPHIDDESLALNALGEDVLDPEQRAHLDACPTCTRTVRDLARVTARVRPRTPEPELVPPDPTVWARVHAELGLTDVPAVPAPGQVTAGSGPAGAGEAHDAATDELSARRARRSWLPALVAACTALVLGLVGGVLWERRTLEPDETTIASAVLDPLPAWAGSSGEAVLQTTAEGRREIVVSVDAPAPAGTFREVWLLKPDVSGLVSLGVLEGDQGRFDVPEGLDVAAYSVVDVSEEHLDGDPAHSGDSVVRGSFET</sequence>
<evidence type="ECO:0000313" key="4">
    <source>
        <dbReference type="EMBL" id="MCK9794057.1"/>
    </source>
</evidence>
<proteinExistence type="predicted"/>
<keyword evidence="5" id="KW-1185">Reference proteome</keyword>
<dbReference type="EMBL" id="JALQCY010000003">
    <property type="protein sequence ID" value="MCK9794057.1"/>
    <property type="molecule type" value="Genomic_DNA"/>
</dbReference>